<feature type="compositionally biased region" description="Basic and acidic residues" evidence="3">
    <location>
        <begin position="238"/>
        <end position="275"/>
    </location>
</feature>
<evidence type="ECO:0000256" key="2">
    <source>
        <dbReference type="PROSITE-ProRule" id="PRU00176"/>
    </source>
</evidence>
<dbReference type="PROSITE" id="PS50102">
    <property type="entry name" value="RRM"/>
    <property type="match status" value="1"/>
</dbReference>
<proteinExistence type="predicted"/>
<evidence type="ECO:0000256" key="3">
    <source>
        <dbReference type="SAM" id="MobiDB-lite"/>
    </source>
</evidence>
<feature type="compositionally biased region" description="Basic and acidic residues" evidence="3">
    <location>
        <begin position="336"/>
        <end position="345"/>
    </location>
</feature>
<feature type="compositionally biased region" description="Basic and acidic residues" evidence="3">
    <location>
        <begin position="282"/>
        <end position="322"/>
    </location>
</feature>
<dbReference type="InterPro" id="IPR051847">
    <property type="entry name" value="RNA_proc/Spliceosome_comp"/>
</dbReference>
<dbReference type="OrthoDB" id="2573941at2759"/>
<keyword evidence="6" id="KW-1185">Reference proteome</keyword>
<evidence type="ECO:0000313" key="5">
    <source>
        <dbReference type="EMBL" id="POY76431.1"/>
    </source>
</evidence>
<evidence type="ECO:0000256" key="1">
    <source>
        <dbReference type="ARBA" id="ARBA00022884"/>
    </source>
</evidence>
<dbReference type="GO" id="GO:0071013">
    <property type="term" value="C:catalytic step 2 spliceosome"/>
    <property type="evidence" value="ECO:0007669"/>
    <property type="project" value="TreeGrafter"/>
</dbReference>
<keyword evidence="1 2" id="KW-0694">RNA-binding</keyword>
<dbReference type="GO" id="GO:0000398">
    <property type="term" value="P:mRNA splicing, via spliceosome"/>
    <property type="evidence" value="ECO:0007669"/>
    <property type="project" value="InterPro"/>
</dbReference>
<dbReference type="STRING" id="741276.A0A2S5BI32"/>
<dbReference type="CDD" id="cd12411">
    <property type="entry name" value="RRM_ist3_like"/>
    <property type="match status" value="1"/>
</dbReference>
<dbReference type="InterPro" id="IPR012677">
    <property type="entry name" value="Nucleotide-bd_a/b_plait_sf"/>
</dbReference>
<feature type="region of interest" description="Disordered" evidence="3">
    <location>
        <begin position="140"/>
        <end position="345"/>
    </location>
</feature>
<dbReference type="Gene3D" id="3.30.70.330">
    <property type="match status" value="1"/>
</dbReference>
<dbReference type="GO" id="GO:0003723">
    <property type="term" value="F:RNA binding"/>
    <property type="evidence" value="ECO:0007669"/>
    <property type="project" value="UniProtKB-UniRule"/>
</dbReference>
<dbReference type="InterPro" id="IPR035979">
    <property type="entry name" value="RBD_domain_sf"/>
</dbReference>
<dbReference type="AlphaFoldDB" id="A0A2S5BI32"/>
<reference evidence="5 6" key="1">
    <citation type="journal article" date="2018" name="Front. Microbiol.">
        <title>Prospects for Fungal Bioremediation of Acidic Radioactive Waste Sites: Characterization and Genome Sequence of Rhodotorula taiwanensis MD1149.</title>
        <authorList>
            <person name="Tkavc R."/>
            <person name="Matrosova V.Y."/>
            <person name="Grichenko O.E."/>
            <person name="Gostincar C."/>
            <person name="Volpe R.P."/>
            <person name="Klimenkova P."/>
            <person name="Gaidamakova E.K."/>
            <person name="Zhou C.E."/>
            <person name="Stewart B.J."/>
            <person name="Lyman M.G."/>
            <person name="Malfatti S.A."/>
            <person name="Rubinfeld B."/>
            <person name="Courtot M."/>
            <person name="Singh J."/>
            <person name="Dalgard C.L."/>
            <person name="Hamilton T."/>
            <person name="Frey K.G."/>
            <person name="Gunde-Cimerman N."/>
            <person name="Dugan L."/>
            <person name="Daly M.J."/>
        </authorList>
    </citation>
    <scope>NUCLEOTIDE SEQUENCE [LARGE SCALE GENOMIC DNA]</scope>
    <source>
        <strain evidence="5 6">MD1149</strain>
    </source>
</reference>
<dbReference type="SMART" id="SM00360">
    <property type="entry name" value="RRM"/>
    <property type="match status" value="1"/>
</dbReference>
<dbReference type="EMBL" id="PJQD01000005">
    <property type="protein sequence ID" value="POY76431.1"/>
    <property type="molecule type" value="Genomic_DNA"/>
</dbReference>
<dbReference type="InterPro" id="IPR045844">
    <property type="entry name" value="RRM_Ist3-like"/>
</dbReference>
<feature type="compositionally biased region" description="Basic and acidic residues" evidence="3">
    <location>
        <begin position="195"/>
        <end position="212"/>
    </location>
</feature>
<feature type="domain" description="RRM" evidence="4">
    <location>
        <begin position="31"/>
        <end position="109"/>
    </location>
</feature>
<sequence length="345" mass="39345">MNQIRHIQKLNEEELKSGTTASWHDQYKDSAYVNVGGLPINLTEGDVITIFSQYGEVVDINMPRDANTGKPRGFAWLMYADQTSTVLAVDNLNGAQVLGRTLRVDHVLNYKQLERDQETGKLKEREEQSFAAHPEKFLKKAGESDGSESDSSHGSIDPDDPMRDYLISQRREGKKKRKLEGGESKDEKRRRKEERRRIREDRERRKAGRRDGGGGGGGEGDSRRTRAIEGNLEAGRLSARDGDLDRRRNRDVEDERDRRGDRPAGRDDRSQSPDRSHRRRGDSHDDARRDRRRDDDRRRSARDVDERGDDGRSRRDYDDRRGVSSGGGGGSDAFADLERWARGGK</sequence>
<evidence type="ECO:0000259" key="4">
    <source>
        <dbReference type="PROSITE" id="PS50102"/>
    </source>
</evidence>
<dbReference type="SUPFAM" id="SSF54928">
    <property type="entry name" value="RNA-binding domain, RBD"/>
    <property type="match status" value="1"/>
</dbReference>
<dbReference type="InterPro" id="IPR000504">
    <property type="entry name" value="RRM_dom"/>
</dbReference>
<dbReference type="Proteomes" id="UP000237144">
    <property type="component" value="Unassembled WGS sequence"/>
</dbReference>
<dbReference type="PANTHER" id="PTHR45880:SF1">
    <property type="entry name" value="RNA-BINDING MOTIF PROTEIN, X-LINKED 2"/>
    <property type="match status" value="1"/>
</dbReference>
<evidence type="ECO:0000313" key="6">
    <source>
        <dbReference type="Proteomes" id="UP000237144"/>
    </source>
</evidence>
<dbReference type="GO" id="GO:0071011">
    <property type="term" value="C:precatalytic spliceosome"/>
    <property type="evidence" value="ECO:0007669"/>
    <property type="project" value="TreeGrafter"/>
</dbReference>
<dbReference type="PANTHER" id="PTHR45880">
    <property type="entry name" value="RNA-BINDING MOTIF PROTEIN, X-LINKED 2"/>
    <property type="match status" value="1"/>
</dbReference>
<gene>
    <name evidence="5" type="ORF">BMF94_0630</name>
</gene>
<name>A0A2S5BI32_9BASI</name>
<protein>
    <recommendedName>
        <fullName evidence="4">RRM domain-containing protein</fullName>
    </recommendedName>
</protein>
<comment type="caution">
    <text evidence="5">The sequence shown here is derived from an EMBL/GenBank/DDBJ whole genome shotgun (WGS) entry which is preliminary data.</text>
</comment>
<accession>A0A2S5BI32</accession>
<dbReference type="GO" id="GO:0005686">
    <property type="term" value="C:U2 snRNP"/>
    <property type="evidence" value="ECO:0007669"/>
    <property type="project" value="TreeGrafter"/>
</dbReference>
<dbReference type="Pfam" id="PF00076">
    <property type="entry name" value="RRM_1"/>
    <property type="match status" value="1"/>
</dbReference>
<organism evidence="5 6">
    <name type="scientific">Rhodotorula taiwanensis</name>
    <dbReference type="NCBI Taxonomy" id="741276"/>
    <lineage>
        <taxon>Eukaryota</taxon>
        <taxon>Fungi</taxon>
        <taxon>Dikarya</taxon>
        <taxon>Basidiomycota</taxon>
        <taxon>Pucciniomycotina</taxon>
        <taxon>Microbotryomycetes</taxon>
        <taxon>Sporidiobolales</taxon>
        <taxon>Sporidiobolaceae</taxon>
        <taxon>Rhodotorula</taxon>
    </lineage>
</organism>